<comment type="caution">
    <text evidence="1">The sequence shown here is derived from an EMBL/GenBank/DDBJ whole genome shotgun (WGS) entry which is preliminary data.</text>
</comment>
<sequence length="88" mass="10164">MHGLQSTSVHGRLEGLVVQDSEELGRKALLLGVWRRAWRRRTELLPHEPVLRLGRQMQSAWQLPPVLCQPHYHDQLERRSANAGVLLQ</sequence>
<dbReference type="EMBL" id="VDFR01000206">
    <property type="protein sequence ID" value="TNC31278.1"/>
    <property type="molecule type" value="Genomic_DNA"/>
</dbReference>
<reference evidence="1 2" key="1">
    <citation type="submission" date="2019-05" db="EMBL/GenBank/DDBJ databases">
        <title>Mumia sp. nov., isolated from the intestinal contents of plateau pika (Ochotona curzoniae) in the Qinghai-Tibet plateau of China.</title>
        <authorList>
            <person name="Tian Z."/>
        </authorList>
    </citation>
    <scope>NUCLEOTIDE SEQUENCE [LARGE SCALE GENOMIC DNA]</scope>
    <source>
        <strain evidence="2">527</strain>
    </source>
</reference>
<gene>
    <name evidence="1" type="ORF">FHE65_31895</name>
</gene>
<proteinExistence type="predicted"/>
<accession>A0A5C4MEW9</accession>
<dbReference type="AlphaFoldDB" id="A0A5C4MEW9"/>
<evidence type="ECO:0000313" key="2">
    <source>
        <dbReference type="Proteomes" id="UP000306740"/>
    </source>
</evidence>
<name>A0A5C4MEW9_9ACTN</name>
<dbReference type="RefSeq" id="WP_139107167.1">
    <property type="nucleotide sequence ID" value="NZ_VDFR01000206.1"/>
</dbReference>
<organism evidence="1 2">
    <name type="scientific">Mumia zhuanghuii</name>
    <dbReference type="NCBI Taxonomy" id="2585211"/>
    <lineage>
        <taxon>Bacteria</taxon>
        <taxon>Bacillati</taxon>
        <taxon>Actinomycetota</taxon>
        <taxon>Actinomycetes</taxon>
        <taxon>Propionibacteriales</taxon>
        <taxon>Nocardioidaceae</taxon>
        <taxon>Mumia</taxon>
    </lineage>
</organism>
<protein>
    <submittedName>
        <fullName evidence="1">Uncharacterized protein</fullName>
    </submittedName>
</protein>
<evidence type="ECO:0000313" key="1">
    <source>
        <dbReference type="EMBL" id="TNC31278.1"/>
    </source>
</evidence>
<dbReference type="Proteomes" id="UP000306740">
    <property type="component" value="Unassembled WGS sequence"/>
</dbReference>